<feature type="chain" id="PRO_5040685225" evidence="2">
    <location>
        <begin position="20"/>
        <end position="72"/>
    </location>
</feature>
<proteinExistence type="predicted"/>
<evidence type="ECO:0000256" key="2">
    <source>
        <dbReference type="SAM" id="SignalP"/>
    </source>
</evidence>
<feature type="region of interest" description="Disordered" evidence="1">
    <location>
        <begin position="38"/>
        <end position="72"/>
    </location>
</feature>
<reference evidence="4 5" key="1">
    <citation type="journal article" date="2019" name="Nat. Ecol. Evol.">
        <title>Megaphylogeny resolves global patterns of mushroom evolution.</title>
        <authorList>
            <person name="Varga T."/>
            <person name="Krizsan K."/>
            <person name="Foldi C."/>
            <person name="Dima B."/>
            <person name="Sanchez-Garcia M."/>
            <person name="Sanchez-Ramirez S."/>
            <person name="Szollosi G.J."/>
            <person name="Szarkandi J.G."/>
            <person name="Papp V."/>
            <person name="Albert L."/>
            <person name="Andreopoulos W."/>
            <person name="Angelini C."/>
            <person name="Antonin V."/>
            <person name="Barry K.W."/>
            <person name="Bougher N.L."/>
            <person name="Buchanan P."/>
            <person name="Buyck B."/>
            <person name="Bense V."/>
            <person name="Catcheside P."/>
            <person name="Chovatia M."/>
            <person name="Cooper J."/>
            <person name="Damon W."/>
            <person name="Desjardin D."/>
            <person name="Finy P."/>
            <person name="Geml J."/>
            <person name="Haridas S."/>
            <person name="Hughes K."/>
            <person name="Justo A."/>
            <person name="Karasinski D."/>
            <person name="Kautmanova I."/>
            <person name="Kiss B."/>
            <person name="Kocsube S."/>
            <person name="Kotiranta H."/>
            <person name="LaButti K.M."/>
            <person name="Lechner B.E."/>
            <person name="Liimatainen K."/>
            <person name="Lipzen A."/>
            <person name="Lukacs Z."/>
            <person name="Mihaltcheva S."/>
            <person name="Morgado L.N."/>
            <person name="Niskanen T."/>
            <person name="Noordeloos M.E."/>
            <person name="Ohm R.A."/>
            <person name="Ortiz-Santana B."/>
            <person name="Ovrebo C."/>
            <person name="Racz N."/>
            <person name="Riley R."/>
            <person name="Savchenko A."/>
            <person name="Shiryaev A."/>
            <person name="Soop K."/>
            <person name="Spirin V."/>
            <person name="Szebenyi C."/>
            <person name="Tomsovsky M."/>
            <person name="Tulloss R.E."/>
            <person name="Uehling J."/>
            <person name="Grigoriev I.V."/>
            <person name="Vagvolgyi C."/>
            <person name="Papp T."/>
            <person name="Martin F.M."/>
            <person name="Miettinen O."/>
            <person name="Hibbett D.S."/>
            <person name="Nagy L.G."/>
        </authorList>
    </citation>
    <scope>NUCLEOTIDE SEQUENCE [LARGE SCALE GENOMIC DNA]</scope>
    <source>
        <strain evidence="4 5">CBS 962.96</strain>
    </source>
</reference>
<dbReference type="Proteomes" id="UP000297245">
    <property type="component" value="Unassembled WGS sequence"/>
</dbReference>
<dbReference type="EMBL" id="ML179214">
    <property type="protein sequence ID" value="THU94875.1"/>
    <property type="molecule type" value="Genomic_DNA"/>
</dbReference>
<sequence>MLLKHYLVLATLFVASTVSSPVPVDDADVAARQMTGSRDWRRQMTGSRDWRRQMTGSRDWRREPEDLAARED</sequence>
<keyword evidence="5" id="KW-1185">Reference proteome</keyword>
<dbReference type="EMBL" id="ML179301">
    <property type="protein sequence ID" value="THU91627.1"/>
    <property type="molecule type" value="Genomic_DNA"/>
</dbReference>
<feature type="signal peptide" evidence="2">
    <location>
        <begin position="1"/>
        <end position="19"/>
    </location>
</feature>
<evidence type="ECO:0000313" key="4">
    <source>
        <dbReference type="EMBL" id="THU94875.1"/>
    </source>
</evidence>
<name>A0A4V4HFG5_DENBC</name>
<organism evidence="4 5">
    <name type="scientific">Dendrothele bispora (strain CBS 962.96)</name>
    <dbReference type="NCBI Taxonomy" id="1314807"/>
    <lineage>
        <taxon>Eukaryota</taxon>
        <taxon>Fungi</taxon>
        <taxon>Dikarya</taxon>
        <taxon>Basidiomycota</taxon>
        <taxon>Agaricomycotina</taxon>
        <taxon>Agaricomycetes</taxon>
        <taxon>Agaricomycetidae</taxon>
        <taxon>Agaricales</taxon>
        <taxon>Agaricales incertae sedis</taxon>
        <taxon>Dendrothele</taxon>
    </lineage>
</organism>
<dbReference type="OrthoDB" id="3029651at2759"/>
<accession>A0A4V4HFG5</accession>
<protein>
    <submittedName>
        <fullName evidence="4">Uncharacterized protein</fullName>
    </submittedName>
</protein>
<evidence type="ECO:0000313" key="3">
    <source>
        <dbReference type="EMBL" id="THU91627.1"/>
    </source>
</evidence>
<evidence type="ECO:0000256" key="1">
    <source>
        <dbReference type="SAM" id="MobiDB-lite"/>
    </source>
</evidence>
<dbReference type="AlphaFoldDB" id="A0A4V4HFG5"/>
<evidence type="ECO:0000313" key="5">
    <source>
        <dbReference type="Proteomes" id="UP000297245"/>
    </source>
</evidence>
<keyword evidence="2" id="KW-0732">Signal</keyword>
<gene>
    <name evidence="4" type="ORF">K435DRAFT_779283</name>
    <name evidence="3" type="ORF">K435DRAFT_780592</name>
</gene>